<dbReference type="RefSeq" id="XP_013247290.1">
    <property type="nucleotide sequence ID" value="XM_013391836.1"/>
</dbReference>
<accession>U6GTX1</accession>
<feature type="domain" description="Potassium channel tetramerisation-type BTB" evidence="5">
    <location>
        <begin position="280"/>
        <end position="366"/>
    </location>
</feature>
<dbReference type="SMART" id="SM00612">
    <property type="entry name" value="Kelch"/>
    <property type="match status" value="6"/>
</dbReference>
<evidence type="ECO:0000313" key="6">
    <source>
        <dbReference type="EMBL" id="CDI83610.1"/>
    </source>
</evidence>
<dbReference type="Gene3D" id="2.120.10.80">
    <property type="entry name" value="Kelch-type beta propeller"/>
    <property type="match status" value="1"/>
</dbReference>
<dbReference type="OMA" id="YFQEYKN"/>
<dbReference type="AlphaFoldDB" id="U6GTX1"/>
<name>U6GTX1_EIMAC</name>
<proteinExistence type="predicted"/>
<evidence type="ECO:0000259" key="5">
    <source>
        <dbReference type="Pfam" id="PF02214"/>
    </source>
</evidence>
<keyword evidence="3" id="KW-0175">Coiled coil</keyword>
<dbReference type="Gene3D" id="3.30.710.10">
    <property type="entry name" value="Potassium Channel Kv1.1, Chain A"/>
    <property type="match status" value="1"/>
</dbReference>
<sequence>MDPYASSSGGPLNAGVGALQSAHSTISSHSGAPTGGPHDRGGAPGGPLSYGLPSYPSGGPPGGLLPPYGGSAADTSLHASMRLKETQSRTTDLPSIVPRGGAGTTSGCIYTSTSKYTGAPPLSVVTPETLEAPSGGCGSLEDFEMMVGDLRRTFVSWLRHTEAELKRERNDLVRRKREFEEEKKKVWALFQQDKETEYNKIKEERRAAHAELQQQLKQLEIERNDARGKLQKEKQKFLQEQETARRKQVLERERFRQEVLAFEAQRQRVVDASVAAETVVDLNVGGVIYETARENLVQQRGSLLEIVLSGRHQPPRDRQGRIFFDRDAELFRIILNFLRHPNTPPQPRDSAESDAVCGEAAFFGIHFFPSPLIFALGGHSGERHLNSVELLDVKTKRWSPCPPLQTERAYASCASIHNKIYICGGQNLDYKALCDVEVYDALLGVWFGAKPLLIPRRNACGAALDNRVFVVGGFDGENILSSVECLDSRMKSWTSLAPLNAPRSSAMCCAHGDSLVVLGGTTGERLRTAEVYEQRMDRWQPLAAPMIEVRSAGSAVSANNHLYVLGGIDGEHHIHNSLEALDPDAKQWSFLTPMPSPRMDCSAVFTGDSIFVTGGQDGEVLQSTCFYSPESNEWTAGPPMLCPRYGHSLVVTAL</sequence>
<dbReference type="GO" id="GO:0051260">
    <property type="term" value="P:protein homooligomerization"/>
    <property type="evidence" value="ECO:0007669"/>
    <property type="project" value="InterPro"/>
</dbReference>
<dbReference type="OrthoDB" id="191037at2759"/>
<dbReference type="InterPro" id="IPR006652">
    <property type="entry name" value="Kelch_1"/>
</dbReference>
<evidence type="ECO:0000256" key="4">
    <source>
        <dbReference type="SAM" id="MobiDB-lite"/>
    </source>
</evidence>
<dbReference type="Pfam" id="PF01344">
    <property type="entry name" value="Kelch_1"/>
    <property type="match status" value="3"/>
</dbReference>
<dbReference type="Proteomes" id="UP000018050">
    <property type="component" value="Unassembled WGS sequence"/>
</dbReference>
<feature type="compositionally biased region" description="Polar residues" evidence="4">
    <location>
        <begin position="21"/>
        <end position="31"/>
    </location>
</feature>
<evidence type="ECO:0000313" key="7">
    <source>
        <dbReference type="Proteomes" id="UP000018050"/>
    </source>
</evidence>
<reference evidence="6" key="1">
    <citation type="submission" date="2013-10" db="EMBL/GenBank/DDBJ databases">
        <title>Genomic analysis of the causative agents of coccidiosis in chickens.</title>
        <authorList>
            <person name="Reid A.J."/>
            <person name="Blake D."/>
            <person name="Billington K."/>
            <person name="Browne H."/>
            <person name="Dunn M."/>
            <person name="Hung S."/>
            <person name="Kawahara F."/>
            <person name="Miranda-Saavedra D."/>
            <person name="Mourier T."/>
            <person name="Nagra H."/>
            <person name="Otto T.D."/>
            <person name="Rawlings N."/>
            <person name="Sanchez A."/>
            <person name="Sanders M."/>
            <person name="Subramaniam C."/>
            <person name="Tay Y."/>
            <person name="Dear P."/>
            <person name="Doerig C."/>
            <person name="Gruber A."/>
            <person name="Parkinson J."/>
            <person name="Shirley M."/>
            <person name="Wan K.L."/>
            <person name="Berriman M."/>
            <person name="Tomley F."/>
            <person name="Pain A."/>
        </authorList>
    </citation>
    <scope>NUCLEOTIDE SEQUENCE</scope>
    <source>
        <strain evidence="6">Houghton</strain>
    </source>
</reference>
<dbReference type="CDD" id="cd18316">
    <property type="entry name" value="BTB_POZ_KCTD-like"/>
    <property type="match status" value="1"/>
</dbReference>
<dbReference type="PANTHER" id="PTHR45632">
    <property type="entry name" value="LD33804P"/>
    <property type="match status" value="1"/>
</dbReference>
<feature type="region of interest" description="Disordered" evidence="4">
    <location>
        <begin position="1"/>
        <end position="73"/>
    </location>
</feature>
<keyword evidence="2" id="KW-0677">Repeat</keyword>
<keyword evidence="7" id="KW-1185">Reference proteome</keyword>
<evidence type="ECO:0000256" key="2">
    <source>
        <dbReference type="ARBA" id="ARBA00022737"/>
    </source>
</evidence>
<dbReference type="InterPro" id="IPR003131">
    <property type="entry name" value="T1-type_BTB"/>
</dbReference>
<evidence type="ECO:0000256" key="3">
    <source>
        <dbReference type="SAM" id="Coils"/>
    </source>
</evidence>
<dbReference type="PANTHER" id="PTHR45632:SF26">
    <property type="entry name" value="BTB DOMAIN-CONTAINING PROTEIN"/>
    <property type="match status" value="1"/>
</dbReference>
<keyword evidence="1" id="KW-0880">Kelch repeat</keyword>
<dbReference type="SUPFAM" id="SSF117281">
    <property type="entry name" value="Kelch motif"/>
    <property type="match status" value="1"/>
</dbReference>
<reference evidence="6" key="2">
    <citation type="submission" date="2013-10" db="EMBL/GenBank/DDBJ databases">
        <authorList>
            <person name="Aslett M."/>
        </authorList>
    </citation>
    <scope>NUCLEOTIDE SEQUENCE</scope>
    <source>
        <strain evidence="6">Houghton</strain>
    </source>
</reference>
<dbReference type="VEuPathDB" id="ToxoDB:EAH_00040910"/>
<feature type="coiled-coil region" evidence="3">
    <location>
        <begin position="158"/>
        <end position="258"/>
    </location>
</feature>
<protein>
    <submittedName>
        <fullName evidence="6">Kelch motif domain-containing protein, putative</fullName>
    </submittedName>
</protein>
<dbReference type="Pfam" id="PF24681">
    <property type="entry name" value="Kelch_KLHDC2_KLHL20_DRC7"/>
    <property type="match status" value="1"/>
</dbReference>
<dbReference type="EMBL" id="HG673445">
    <property type="protein sequence ID" value="CDI83610.1"/>
    <property type="molecule type" value="Genomic_DNA"/>
</dbReference>
<dbReference type="SUPFAM" id="SSF54695">
    <property type="entry name" value="POZ domain"/>
    <property type="match status" value="1"/>
</dbReference>
<organism evidence="6 7">
    <name type="scientific">Eimeria acervulina</name>
    <name type="common">Coccidian parasite</name>
    <dbReference type="NCBI Taxonomy" id="5801"/>
    <lineage>
        <taxon>Eukaryota</taxon>
        <taxon>Sar</taxon>
        <taxon>Alveolata</taxon>
        <taxon>Apicomplexa</taxon>
        <taxon>Conoidasida</taxon>
        <taxon>Coccidia</taxon>
        <taxon>Eucoccidiorida</taxon>
        <taxon>Eimeriorina</taxon>
        <taxon>Eimeriidae</taxon>
        <taxon>Eimeria</taxon>
    </lineage>
</organism>
<feature type="compositionally biased region" description="Low complexity" evidence="4">
    <location>
        <begin position="46"/>
        <end position="57"/>
    </location>
</feature>
<dbReference type="GeneID" id="25272161"/>
<dbReference type="Pfam" id="PF02214">
    <property type="entry name" value="BTB_2"/>
    <property type="match status" value="1"/>
</dbReference>
<gene>
    <name evidence="6" type="ORF">EAH_00040910</name>
</gene>
<dbReference type="InterPro" id="IPR015915">
    <property type="entry name" value="Kelch-typ_b-propeller"/>
</dbReference>
<evidence type="ECO:0000256" key="1">
    <source>
        <dbReference type="ARBA" id="ARBA00022441"/>
    </source>
</evidence>
<dbReference type="InterPro" id="IPR011333">
    <property type="entry name" value="SKP1/BTB/POZ_sf"/>
</dbReference>
<feature type="compositionally biased region" description="Polar residues" evidence="4">
    <location>
        <begin position="1"/>
        <end position="10"/>
    </location>
</feature>